<keyword evidence="3" id="KW-1185">Reference proteome</keyword>
<feature type="compositionally biased region" description="Basic residues" evidence="1">
    <location>
        <begin position="104"/>
        <end position="122"/>
    </location>
</feature>
<sequence>MLEDARRWRVGTGAGADRVARRAPPAARRSRACSLARNRLPCVTHGPYPEQARSRHASTCRLNYINQPPIEARSGRSEVGGPRGRPEGPARGRAPTGGPGVPTPHHHRHSEHPRHRHSRRLRLTATSTHGVTGEVVSGAGAAGRARARAAGAPARPDSPRTTSNVQRGVNPNEAEAISVETMLTMHRYMNMCLILEQCDPKARSRSRD</sequence>
<evidence type="ECO:0000256" key="1">
    <source>
        <dbReference type="SAM" id="MobiDB-lite"/>
    </source>
</evidence>
<feature type="compositionally biased region" description="Low complexity" evidence="1">
    <location>
        <begin position="138"/>
        <end position="155"/>
    </location>
</feature>
<evidence type="ECO:0000313" key="3">
    <source>
        <dbReference type="Proteomes" id="UP000299102"/>
    </source>
</evidence>
<organism evidence="2 3">
    <name type="scientific">Eumeta variegata</name>
    <name type="common">Bagworm moth</name>
    <name type="synonym">Eumeta japonica</name>
    <dbReference type="NCBI Taxonomy" id="151549"/>
    <lineage>
        <taxon>Eukaryota</taxon>
        <taxon>Metazoa</taxon>
        <taxon>Ecdysozoa</taxon>
        <taxon>Arthropoda</taxon>
        <taxon>Hexapoda</taxon>
        <taxon>Insecta</taxon>
        <taxon>Pterygota</taxon>
        <taxon>Neoptera</taxon>
        <taxon>Endopterygota</taxon>
        <taxon>Lepidoptera</taxon>
        <taxon>Glossata</taxon>
        <taxon>Ditrysia</taxon>
        <taxon>Tineoidea</taxon>
        <taxon>Psychidae</taxon>
        <taxon>Oiketicinae</taxon>
        <taxon>Eumeta</taxon>
    </lineage>
</organism>
<reference evidence="2 3" key="1">
    <citation type="journal article" date="2019" name="Commun. Biol.">
        <title>The bagworm genome reveals a unique fibroin gene that provides high tensile strength.</title>
        <authorList>
            <person name="Kono N."/>
            <person name="Nakamura H."/>
            <person name="Ohtoshi R."/>
            <person name="Tomita M."/>
            <person name="Numata K."/>
            <person name="Arakawa K."/>
        </authorList>
    </citation>
    <scope>NUCLEOTIDE SEQUENCE [LARGE SCALE GENOMIC DNA]</scope>
</reference>
<dbReference type="EMBL" id="BGZK01000735">
    <property type="protein sequence ID" value="GBP58457.1"/>
    <property type="molecule type" value="Genomic_DNA"/>
</dbReference>
<feature type="region of interest" description="Disordered" evidence="1">
    <location>
        <begin position="1"/>
        <end position="27"/>
    </location>
</feature>
<evidence type="ECO:0000313" key="2">
    <source>
        <dbReference type="EMBL" id="GBP58457.1"/>
    </source>
</evidence>
<accession>A0A4C1X897</accession>
<protein>
    <submittedName>
        <fullName evidence="2">Uncharacterized protein</fullName>
    </submittedName>
</protein>
<gene>
    <name evidence="2" type="ORF">EVAR_36929_1</name>
</gene>
<name>A0A4C1X897_EUMVA</name>
<feature type="region of interest" description="Disordered" evidence="1">
    <location>
        <begin position="65"/>
        <end position="167"/>
    </location>
</feature>
<dbReference type="Proteomes" id="UP000299102">
    <property type="component" value="Unassembled WGS sequence"/>
</dbReference>
<dbReference type="AlphaFoldDB" id="A0A4C1X897"/>
<proteinExistence type="predicted"/>
<comment type="caution">
    <text evidence="2">The sequence shown here is derived from an EMBL/GenBank/DDBJ whole genome shotgun (WGS) entry which is preliminary data.</text>
</comment>